<evidence type="ECO:0000256" key="3">
    <source>
        <dbReference type="ARBA" id="ARBA00022840"/>
    </source>
</evidence>
<dbReference type="PANTHER" id="PTHR24220">
    <property type="entry name" value="IMPORT ATP-BINDING PROTEIN"/>
    <property type="match status" value="1"/>
</dbReference>
<dbReference type="PROSITE" id="PS00211">
    <property type="entry name" value="ABC_TRANSPORTER_1"/>
    <property type="match status" value="1"/>
</dbReference>
<organism evidence="5 6">
    <name type="scientific">Anaerococcus murdochii</name>
    <dbReference type="NCBI Taxonomy" id="411577"/>
    <lineage>
        <taxon>Bacteria</taxon>
        <taxon>Bacillati</taxon>
        <taxon>Bacillota</taxon>
        <taxon>Tissierellia</taxon>
        <taxon>Tissierellales</taxon>
        <taxon>Peptoniphilaceae</taxon>
        <taxon>Anaerococcus</taxon>
    </lineage>
</organism>
<dbReference type="CDD" id="cd03255">
    <property type="entry name" value="ABC_MJ0796_LolCDE_FtsE"/>
    <property type="match status" value="1"/>
</dbReference>
<proteinExistence type="predicted"/>
<comment type="caution">
    <text evidence="5">The sequence shown here is derived from an EMBL/GenBank/DDBJ whole genome shotgun (WGS) entry which is preliminary data.</text>
</comment>
<dbReference type="Gene3D" id="3.40.50.300">
    <property type="entry name" value="P-loop containing nucleotide triphosphate hydrolases"/>
    <property type="match status" value="1"/>
</dbReference>
<dbReference type="InterPro" id="IPR027417">
    <property type="entry name" value="P-loop_NTPase"/>
</dbReference>
<evidence type="ECO:0000313" key="5">
    <source>
        <dbReference type="EMBL" id="MBZ2387133.1"/>
    </source>
</evidence>
<keyword evidence="1" id="KW-0813">Transport</keyword>
<dbReference type="InterPro" id="IPR003593">
    <property type="entry name" value="AAA+_ATPase"/>
</dbReference>
<keyword evidence="6" id="KW-1185">Reference proteome</keyword>
<dbReference type="EMBL" id="JAIPME010000002">
    <property type="protein sequence ID" value="MBZ2387133.1"/>
    <property type="molecule type" value="Genomic_DNA"/>
</dbReference>
<dbReference type="RefSeq" id="WP_223420026.1">
    <property type="nucleotide sequence ID" value="NZ_JAIPME010000002.1"/>
</dbReference>
<dbReference type="Pfam" id="PF00005">
    <property type="entry name" value="ABC_tran"/>
    <property type="match status" value="1"/>
</dbReference>
<name>A0ABS7T038_9FIRM</name>
<reference evidence="5 6" key="1">
    <citation type="submission" date="2021-08" db="EMBL/GenBank/DDBJ databases">
        <title>FDA dAtabase for Regulatory Grade micrObial Sequences (FDA-ARGOS): Supporting development and validation of Infectious Disease Dx tests.</title>
        <authorList>
            <person name="Sproer C."/>
            <person name="Gronow S."/>
            <person name="Severitt S."/>
            <person name="Schroder I."/>
            <person name="Tallon L."/>
            <person name="Sadzewicz L."/>
            <person name="Zhao X."/>
            <person name="Boylan J."/>
            <person name="Ott S."/>
            <person name="Bowen H."/>
            <person name="Vavikolanu K."/>
            <person name="Hazen T."/>
            <person name="Aluvathingal J."/>
            <person name="Nadendla S."/>
            <person name="Lowell S."/>
            <person name="Myers T."/>
            <person name="Yan Y."/>
            <person name="Sichtig H."/>
        </authorList>
    </citation>
    <scope>NUCLEOTIDE SEQUENCE [LARGE SCALE GENOMIC DNA]</scope>
    <source>
        <strain evidence="5 6">FDAARGOS_1460</strain>
    </source>
</reference>
<dbReference type="PROSITE" id="PS50893">
    <property type="entry name" value="ABC_TRANSPORTER_2"/>
    <property type="match status" value="1"/>
</dbReference>
<keyword evidence="2" id="KW-0547">Nucleotide-binding</keyword>
<dbReference type="SUPFAM" id="SSF52540">
    <property type="entry name" value="P-loop containing nucleoside triphosphate hydrolases"/>
    <property type="match status" value="1"/>
</dbReference>
<gene>
    <name evidence="5" type="ORF">K8P03_07540</name>
</gene>
<evidence type="ECO:0000313" key="6">
    <source>
        <dbReference type="Proteomes" id="UP000734271"/>
    </source>
</evidence>
<dbReference type="SMART" id="SM00382">
    <property type="entry name" value="AAA"/>
    <property type="match status" value="1"/>
</dbReference>
<dbReference type="GO" id="GO:0005524">
    <property type="term" value="F:ATP binding"/>
    <property type="evidence" value="ECO:0007669"/>
    <property type="project" value="UniProtKB-KW"/>
</dbReference>
<dbReference type="InterPro" id="IPR017911">
    <property type="entry name" value="MacB-like_ATP-bd"/>
</dbReference>
<dbReference type="PANTHER" id="PTHR24220:SF674">
    <property type="entry name" value="BACITRACIN EXPORT ATP-BINDING PROTEIN BCEA"/>
    <property type="match status" value="1"/>
</dbReference>
<dbReference type="InterPro" id="IPR003439">
    <property type="entry name" value="ABC_transporter-like_ATP-bd"/>
</dbReference>
<protein>
    <submittedName>
        <fullName evidence="5">ABC transporter ATP-binding protein</fullName>
    </submittedName>
</protein>
<keyword evidence="3 5" id="KW-0067">ATP-binding</keyword>
<sequence length="248" mass="28571">MKFERILKVENLEKYYGKEDKRVLSQLNFDLLEGEFLGLMGKSGSGKTTILNCLASIGSFNKGSISYFDKDISLFNRRAISSYRKNVISYIYQDFKLIDILTAYENIILPLNISNKQIDKARVLEIAKILEIEDILDSYPESLSGGEKQRVAIARALIKESKIILADEPTSSLDSKLSANVLRLLKTFNKVHKRSIIMASHDTRAISFTDRVLFLDDGKIYNELRRKENESREEFLERIENADRKFLR</sequence>
<evidence type="ECO:0000259" key="4">
    <source>
        <dbReference type="PROSITE" id="PS50893"/>
    </source>
</evidence>
<dbReference type="Proteomes" id="UP000734271">
    <property type="component" value="Unassembled WGS sequence"/>
</dbReference>
<dbReference type="InterPro" id="IPR015854">
    <property type="entry name" value="ABC_transpr_LolD-like"/>
</dbReference>
<evidence type="ECO:0000256" key="1">
    <source>
        <dbReference type="ARBA" id="ARBA00022448"/>
    </source>
</evidence>
<evidence type="ECO:0000256" key="2">
    <source>
        <dbReference type="ARBA" id="ARBA00022741"/>
    </source>
</evidence>
<feature type="domain" description="ABC transporter" evidence="4">
    <location>
        <begin position="7"/>
        <end position="242"/>
    </location>
</feature>
<accession>A0ABS7T038</accession>
<dbReference type="InterPro" id="IPR017871">
    <property type="entry name" value="ABC_transporter-like_CS"/>
</dbReference>